<evidence type="ECO:0000313" key="5">
    <source>
        <dbReference type="Proteomes" id="UP000601768"/>
    </source>
</evidence>
<dbReference type="InterPro" id="IPR000644">
    <property type="entry name" value="CBS_dom"/>
</dbReference>
<dbReference type="PANTHER" id="PTHR43080">
    <property type="entry name" value="CBS DOMAIN-CONTAINING PROTEIN CBSX3, MITOCHONDRIAL"/>
    <property type="match status" value="1"/>
</dbReference>
<name>A0A8J6IUY7_9ALTE</name>
<protein>
    <submittedName>
        <fullName evidence="4">CBS domain-containing protein</fullName>
    </submittedName>
</protein>
<dbReference type="SUPFAM" id="SSF54631">
    <property type="entry name" value="CBS-domain pair"/>
    <property type="match status" value="1"/>
</dbReference>
<keyword evidence="5" id="KW-1185">Reference proteome</keyword>
<dbReference type="PANTHER" id="PTHR43080:SF2">
    <property type="entry name" value="CBS DOMAIN-CONTAINING PROTEIN"/>
    <property type="match status" value="1"/>
</dbReference>
<dbReference type="AlphaFoldDB" id="A0A8J6IUY7"/>
<organism evidence="4 5">
    <name type="scientific">Neptunicella marina</name>
    <dbReference type="NCBI Taxonomy" id="2125989"/>
    <lineage>
        <taxon>Bacteria</taxon>
        <taxon>Pseudomonadati</taxon>
        <taxon>Pseudomonadota</taxon>
        <taxon>Gammaproteobacteria</taxon>
        <taxon>Alteromonadales</taxon>
        <taxon>Alteromonadaceae</taxon>
        <taxon>Neptunicella</taxon>
    </lineage>
</organism>
<feature type="domain" description="CBS" evidence="3">
    <location>
        <begin position="82"/>
        <end position="141"/>
    </location>
</feature>
<reference evidence="4" key="2">
    <citation type="submission" date="2020-08" db="EMBL/GenBank/DDBJ databases">
        <authorList>
            <person name="Lai Q."/>
        </authorList>
    </citation>
    <scope>NUCLEOTIDE SEQUENCE</scope>
    <source>
        <strain evidence="4">S27-2</strain>
    </source>
</reference>
<proteinExistence type="predicted"/>
<dbReference type="Proteomes" id="UP000601768">
    <property type="component" value="Unassembled WGS sequence"/>
</dbReference>
<dbReference type="Gene3D" id="3.10.580.10">
    <property type="entry name" value="CBS-domain"/>
    <property type="match status" value="1"/>
</dbReference>
<comment type="caution">
    <text evidence="4">The sequence shown here is derived from an EMBL/GenBank/DDBJ whole genome shotgun (WGS) entry which is preliminary data.</text>
</comment>
<keyword evidence="1 2" id="KW-0129">CBS domain</keyword>
<gene>
    <name evidence="4" type="ORF">H8B19_18275</name>
</gene>
<evidence type="ECO:0000256" key="2">
    <source>
        <dbReference type="PROSITE-ProRule" id="PRU00703"/>
    </source>
</evidence>
<evidence type="ECO:0000313" key="4">
    <source>
        <dbReference type="EMBL" id="MBC3767830.1"/>
    </source>
</evidence>
<sequence>MKVQDIMSSHLKTLGPDATLHDAHNLSRELGVRHIPVVDDDGNYIAVVTQKALIAKVMGLVSHYDKNQLAEQEKAISIRDVYVPDCTTIQAGQNLLDIAEYFLNFKHGCLPVVATDGKLQGIVTSSDFVKLAIRLLQQQTE</sequence>
<dbReference type="InterPro" id="IPR051257">
    <property type="entry name" value="Diverse_CBS-Domain"/>
</dbReference>
<evidence type="ECO:0000256" key="1">
    <source>
        <dbReference type="ARBA" id="ARBA00023122"/>
    </source>
</evidence>
<dbReference type="EMBL" id="JACNEP010000026">
    <property type="protein sequence ID" value="MBC3767830.1"/>
    <property type="molecule type" value="Genomic_DNA"/>
</dbReference>
<dbReference type="Pfam" id="PF00571">
    <property type="entry name" value="CBS"/>
    <property type="match status" value="2"/>
</dbReference>
<reference evidence="4" key="1">
    <citation type="journal article" date="2018" name="Int. J. Syst. Evol. Microbiol.">
        <title>Neptunicella marina gen. nov., sp. nov., isolated from surface seawater.</title>
        <authorList>
            <person name="Liu X."/>
            <person name="Lai Q."/>
            <person name="Du Y."/>
            <person name="Zhang X."/>
            <person name="Liu Z."/>
            <person name="Sun F."/>
            <person name="Shao Z."/>
        </authorList>
    </citation>
    <scope>NUCLEOTIDE SEQUENCE</scope>
    <source>
        <strain evidence="4">S27-2</strain>
    </source>
</reference>
<accession>A0A8J6IUY7</accession>
<dbReference type="InterPro" id="IPR046342">
    <property type="entry name" value="CBS_dom_sf"/>
</dbReference>
<dbReference type="RefSeq" id="WP_186508503.1">
    <property type="nucleotide sequence ID" value="NZ_JACNEP010000026.1"/>
</dbReference>
<evidence type="ECO:0000259" key="3">
    <source>
        <dbReference type="PROSITE" id="PS51371"/>
    </source>
</evidence>
<feature type="domain" description="CBS" evidence="3">
    <location>
        <begin position="7"/>
        <end position="66"/>
    </location>
</feature>
<dbReference type="PROSITE" id="PS51371">
    <property type="entry name" value="CBS"/>
    <property type="match status" value="2"/>
</dbReference>
<dbReference type="SMART" id="SM00116">
    <property type="entry name" value="CBS"/>
    <property type="match status" value="2"/>
</dbReference>